<dbReference type="Proteomes" id="UP000035680">
    <property type="component" value="Unassembled WGS sequence"/>
</dbReference>
<name>A0A0K0EZQ0_STRVS</name>
<keyword evidence="2" id="KW-0963">Cytoplasm</keyword>
<evidence type="ECO:0000256" key="5">
    <source>
        <dbReference type="SAM" id="MobiDB-lite"/>
    </source>
</evidence>
<dbReference type="PANTHER" id="PTHR19354">
    <property type="entry name" value="ZIPPER PUTATIVE TUMOR SUPPRESSOR 2 HOMOLOG-LIKE PROTEIN-RELATED"/>
    <property type="match status" value="1"/>
</dbReference>
<evidence type="ECO:0000256" key="3">
    <source>
        <dbReference type="ARBA" id="ARBA00023054"/>
    </source>
</evidence>
<evidence type="ECO:0000256" key="2">
    <source>
        <dbReference type="ARBA" id="ARBA00022490"/>
    </source>
</evidence>
<keyword evidence="6" id="KW-1185">Reference proteome</keyword>
<feature type="region of interest" description="Disordered" evidence="5">
    <location>
        <begin position="629"/>
        <end position="649"/>
    </location>
</feature>
<feature type="region of interest" description="Disordered" evidence="5">
    <location>
        <begin position="323"/>
        <end position="343"/>
    </location>
</feature>
<dbReference type="AlphaFoldDB" id="A0A0K0EZQ0"/>
<keyword evidence="3 4" id="KW-0175">Coiled coil</keyword>
<comment type="subcellular location">
    <subcellularLocation>
        <location evidence="1">Cytoplasm</location>
    </subcellularLocation>
</comment>
<evidence type="ECO:0000256" key="1">
    <source>
        <dbReference type="ARBA" id="ARBA00004496"/>
    </source>
</evidence>
<organism evidence="6 7">
    <name type="scientific">Strongyloides venezuelensis</name>
    <name type="common">Threadworm</name>
    <dbReference type="NCBI Taxonomy" id="75913"/>
    <lineage>
        <taxon>Eukaryota</taxon>
        <taxon>Metazoa</taxon>
        <taxon>Ecdysozoa</taxon>
        <taxon>Nematoda</taxon>
        <taxon>Chromadorea</taxon>
        <taxon>Rhabditida</taxon>
        <taxon>Tylenchina</taxon>
        <taxon>Panagrolaimomorpha</taxon>
        <taxon>Strongyloidoidea</taxon>
        <taxon>Strongyloididae</taxon>
        <taxon>Strongyloides</taxon>
    </lineage>
</organism>
<feature type="compositionally biased region" description="Low complexity" evidence="5">
    <location>
        <begin position="709"/>
        <end position="726"/>
    </location>
</feature>
<proteinExistence type="predicted"/>
<reference evidence="6" key="1">
    <citation type="submission" date="2014-07" db="EMBL/GenBank/DDBJ databases">
        <authorList>
            <person name="Martin A.A"/>
            <person name="De Silva N."/>
        </authorList>
    </citation>
    <scope>NUCLEOTIDE SEQUENCE</scope>
</reference>
<feature type="compositionally biased region" description="Polar residues" evidence="5">
    <location>
        <begin position="887"/>
        <end position="900"/>
    </location>
</feature>
<evidence type="ECO:0000256" key="4">
    <source>
        <dbReference type="SAM" id="Coils"/>
    </source>
</evidence>
<evidence type="ECO:0000313" key="6">
    <source>
        <dbReference type="Proteomes" id="UP000035680"/>
    </source>
</evidence>
<dbReference type="PANTHER" id="PTHR19354:SF2">
    <property type="entry name" value="LEUCINE-RICH REPEAT-CONTAINING PROTEIN DDB_G0290503"/>
    <property type="match status" value="1"/>
</dbReference>
<evidence type="ECO:0000313" key="7">
    <source>
        <dbReference type="WBParaSite" id="SVE_0201000.1"/>
    </source>
</evidence>
<feature type="compositionally biased region" description="Polar residues" evidence="5">
    <location>
        <begin position="728"/>
        <end position="747"/>
    </location>
</feature>
<reference evidence="7" key="2">
    <citation type="submission" date="2015-08" db="UniProtKB">
        <authorList>
            <consortium name="WormBaseParasite"/>
        </authorList>
    </citation>
    <scope>IDENTIFICATION</scope>
</reference>
<dbReference type="GO" id="GO:0005737">
    <property type="term" value="C:cytoplasm"/>
    <property type="evidence" value="ECO:0007669"/>
    <property type="project" value="UniProtKB-SubCell"/>
</dbReference>
<dbReference type="STRING" id="75913.A0A0K0EZQ0"/>
<feature type="region of interest" description="Disordered" evidence="5">
    <location>
        <begin position="426"/>
        <end position="449"/>
    </location>
</feature>
<feature type="region of interest" description="Disordered" evidence="5">
    <location>
        <begin position="887"/>
        <end position="915"/>
    </location>
</feature>
<feature type="region of interest" description="Disordered" evidence="5">
    <location>
        <begin position="709"/>
        <end position="749"/>
    </location>
</feature>
<protein>
    <submittedName>
        <fullName evidence="7">Ras-GAP domain-containing protein</fullName>
    </submittedName>
</protein>
<dbReference type="WBParaSite" id="SVE_0201000.1">
    <property type="protein sequence ID" value="SVE_0201000.1"/>
    <property type="gene ID" value="SVE_0201000"/>
</dbReference>
<feature type="region of interest" description="Disordered" evidence="5">
    <location>
        <begin position="259"/>
        <end position="296"/>
    </location>
</feature>
<sequence>MSHASAELNIFIVEASTKKGNILKENENIDINEGVDDKDKETNYETYTSIKRGGISNESFSKSCSPFRSTSNLIENKNYATATLTLGRRPTFSGHSKPSEKTDIKTYASTGHLALKLPDPVYESINDIKTPHSNNTVTPYLNKSLNYSQSTNTLISHSSLLKSLSSKNLKNSALSILEEPQSQGGKDCWFDQVPSNSIVRNNSSNSKLPERGELYENNCKNNSIHKTATFSHCGTLPLNRRNRFVTNILDNTHSLKRGSSMRIKDEEDGTVMSKSSIEVPLSKNDGKDGKNLSSSKSFRDKLSKSFFDLTHGSQDRLQRWKTKLQSGKKGGREKDSSCPPPKERVVSFCEMPSTSNTSLNNLPIREKINLFSNKTSSLFIPLTGNGGSNKNTQKMHPTIRPLHTSKSLNNAIYTIEENFGHPRSGLIKSSSFREPSKIKRTSSSTNFDSPPRAYLNISLPKVSSREGNLTILDNHFQEDIQNIGDKDMEHRTLRVRDNNAIMQKSMKGNDKQEPTQHEKNMKSLHELVRTIESYPGKKKMSESEYNLPPPARIMPYSGIKPQDNAIIRPIAFRPIGTSEPGTVQKHFSITKPTPKIEVQGNQNHHTNMKVSPNSRDSYASAIQDNQITNIVKGNPPPYQSTFAPSRPKPINNSLTVSSYSNQKPQQNLYKEENDYDTVAEYIEKDKVCSDGSETYAYLPNNMKSSYHVSGNMTSSTHSSSMKSIGSRSPGSNVHLINQPQITPSPSDSGIVDYETLIKDKENELNNVRQTMEQNEEILIRVYQEKEKSYRHELGELKQKLRASQQGENALRCQLQKSEEEREHLNKLVNNLQNEKLTMNKKCSQIEKELYAMRSRIQDMAKEKLINKSRMGKCDNCQMEIGAVNGSYNNSEGNDKYYNQSPPKPAPRLSKEISSSDKELRNEVDALRSEISILREQLFEQFGIMNIKRENSSSEVNGNNGGNRIKTITNNSFPNQINGNIKKPIISNDRLI</sequence>
<dbReference type="InterPro" id="IPR045329">
    <property type="entry name" value="LZTS"/>
</dbReference>
<feature type="coiled-coil region" evidence="4">
    <location>
        <begin position="750"/>
        <end position="848"/>
    </location>
</feature>
<feature type="compositionally biased region" description="Basic and acidic residues" evidence="5">
    <location>
        <begin position="330"/>
        <end position="343"/>
    </location>
</feature>
<accession>A0A0K0EZQ0</accession>